<organism evidence="1 2">
    <name type="scientific">Myotis davidii</name>
    <name type="common">David's myotis</name>
    <dbReference type="NCBI Taxonomy" id="225400"/>
    <lineage>
        <taxon>Eukaryota</taxon>
        <taxon>Metazoa</taxon>
        <taxon>Chordata</taxon>
        <taxon>Craniata</taxon>
        <taxon>Vertebrata</taxon>
        <taxon>Euteleostomi</taxon>
        <taxon>Mammalia</taxon>
        <taxon>Eutheria</taxon>
        <taxon>Laurasiatheria</taxon>
        <taxon>Chiroptera</taxon>
        <taxon>Yangochiroptera</taxon>
        <taxon>Vespertilionidae</taxon>
        <taxon>Myotis</taxon>
    </lineage>
</organism>
<feature type="non-terminal residue" evidence="1">
    <location>
        <position position="1"/>
    </location>
</feature>
<dbReference type="Proteomes" id="UP000010556">
    <property type="component" value="Unassembled WGS sequence"/>
</dbReference>
<gene>
    <name evidence="1" type="ORF">MDA_GLEAN10012433</name>
</gene>
<name>L5LBW0_MYODS</name>
<keyword evidence="2" id="KW-1185">Reference proteome</keyword>
<proteinExistence type="predicted"/>
<accession>L5LBW0</accession>
<dbReference type="EMBL" id="KB113185">
    <property type="protein sequence ID" value="ELK23687.1"/>
    <property type="molecule type" value="Genomic_DNA"/>
</dbReference>
<reference evidence="2" key="1">
    <citation type="journal article" date="2013" name="Science">
        <title>Comparative analysis of bat genomes provides insight into the evolution of flight and immunity.</title>
        <authorList>
            <person name="Zhang G."/>
            <person name="Cowled C."/>
            <person name="Shi Z."/>
            <person name="Huang Z."/>
            <person name="Bishop-Lilly K.A."/>
            <person name="Fang X."/>
            <person name="Wynne J.W."/>
            <person name="Xiong Z."/>
            <person name="Baker M.L."/>
            <person name="Zhao W."/>
            <person name="Tachedjian M."/>
            <person name="Zhu Y."/>
            <person name="Zhou P."/>
            <person name="Jiang X."/>
            <person name="Ng J."/>
            <person name="Yang L."/>
            <person name="Wu L."/>
            <person name="Xiao J."/>
            <person name="Feng Y."/>
            <person name="Chen Y."/>
            <person name="Sun X."/>
            <person name="Zhang Y."/>
            <person name="Marsh G.A."/>
            <person name="Crameri G."/>
            <person name="Broder C.C."/>
            <person name="Frey K.G."/>
            <person name="Wang L.F."/>
            <person name="Wang J."/>
        </authorList>
    </citation>
    <scope>NUCLEOTIDE SEQUENCE [LARGE SCALE GENOMIC DNA]</scope>
</reference>
<sequence>CPQEQCITFDRVLGSDAAQEAEEVQHTLGSVGRGYNVALLLRGWETEAPLLVPQLLQMLFEEALPLGSSDPVLSTRNLVQLRPWRKARPGEPGWRAVGRAWVDPFCCSPAWAYLSGVSFFLPETAAFWRLAWPTELQHEEHVS</sequence>
<evidence type="ECO:0000313" key="2">
    <source>
        <dbReference type="Proteomes" id="UP000010556"/>
    </source>
</evidence>
<protein>
    <submittedName>
        <fullName evidence="1">Uncharacterized protein</fullName>
    </submittedName>
</protein>
<evidence type="ECO:0000313" key="1">
    <source>
        <dbReference type="EMBL" id="ELK23687.1"/>
    </source>
</evidence>
<dbReference type="AlphaFoldDB" id="L5LBW0"/>